<protein>
    <submittedName>
        <fullName evidence="1">Uncharacterized protein</fullName>
    </submittedName>
</protein>
<dbReference type="EMBL" id="GGEC01075918">
    <property type="protein sequence ID" value="MBX56402.1"/>
    <property type="molecule type" value="Transcribed_RNA"/>
</dbReference>
<sequence length="38" mass="4499">MTSSKYGHCNHIHIPNLFEKTHQYKTGNSKEQKLKQNQ</sequence>
<organism evidence="1">
    <name type="scientific">Rhizophora mucronata</name>
    <name type="common">Asiatic mangrove</name>
    <dbReference type="NCBI Taxonomy" id="61149"/>
    <lineage>
        <taxon>Eukaryota</taxon>
        <taxon>Viridiplantae</taxon>
        <taxon>Streptophyta</taxon>
        <taxon>Embryophyta</taxon>
        <taxon>Tracheophyta</taxon>
        <taxon>Spermatophyta</taxon>
        <taxon>Magnoliopsida</taxon>
        <taxon>eudicotyledons</taxon>
        <taxon>Gunneridae</taxon>
        <taxon>Pentapetalae</taxon>
        <taxon>rosids</taxon>
        <taxon>fabids</taxon>
        <taxon>Malpighiales</taxon>
        <taxon>Rhizophoraceae</taxon>
        <taxon>Rhizophora</taxon>
    </lineage>
</organism>
<dbReference type="AlphaFoldDB" id="A0A2P2PNS5"/>
<accession>A0A2P2PNS5</accession>
<proteinExistence type="predicted"/>
<name>A0A2P2PNS5_RHIMU</name>
<evidence type="ECO:0000313" key="1">
    <source>
        <dbReference type="EMBL" id="MBX56402.1"/>
    </source>
</evidence>
<reference evidence="1" key="1">
    <citation type="submission" date="2018-02" db="EMBL/GenBank/DDBJ databases">
        <title>Rhizophora mucronata_Transcriptome.</title>
        <authorList>
            <person name="Meera S.P."/>
            <person name="Sreeshan A."/>
            <person name="Augustine A."/>
        </authorList>
    </citation>
    <scope>NUCLEOTIDE SEQUENCE</scope>
    <source>
        <tissue evidence="1">Leaf</tissue>
    </source>
</reference>